<sequence length="415" mass="45016">MARRTKGQYSPSLFDVAQDIIGGLPIKLIEQWLGSEQTHADALRLLQSFQVKGYNVVSDSAGLTRLSRQRGLIEILALIDQPKQLVHGLGTALGGRSVGIWAADNTQMFYPPSVRPESLVSMLLTLQDEIHRGCEIRIGLGAHFGEFYGLSGGLYGAQSDAIEGLAENHTEGGEVVITQALRELLPGGHAFTLAPKDAPPSLLGPCWVVVDGPRLKDLRRSSEPYPIPYSQAFHADLLAYQTRLEDEAFGKHLADKYLQHKTVVLIEREAHQAETPELALFDNLSLSARMKDMGLRHLASHQGEEVKVVGPLGIYVFDAIPAALGFAQLFRRELAREDISCRIGIDVGPVLLFDLPSGGRDIAGVPVNIASKLAQDLGRPGGLYLSEALAEHVDLGGFTERRATVSGVALTFHEG</sequence>
<reference evidence="2" key="1">
    <citation type="submission" date="2016-11" db="EMBL/GenBank/DDBJ databases">
        <authorList>
            <person name="Shukria A."/>
            <person name="Stevens D.C."/>
        </authorList>
    </citation>
    <scope>NUCLEOTIDE SEQUENCE [LARGE SCALE GENOMIC DNA]</scope>
    <source>
        <strain evidence="2">Cbfe23</strain>
    </source>
</reference>
<keyword evidence="2" id="KW-1185">Reference proteome</keyword>
<comment type="caution">
    <text evidence="1">The sequence shown here is derived from an EMBL/GenBank/DDBJ whole genome shotgun (WGS) entry which is preliminary data.</text>
</comment>
<proteinExistence type="predicted"/>
<dbReference type="SUPFAM" id="SSF55073">
    <property type="entry name" value="Nucleotide cyclase"/>
    <property type="match status" value="1"/>
</dbReference>
<name>A0A1L9B450_9BACT</name>
<dbReference type="Gene3D" id="3.30.70.1230">
    <property type="entry name" value="Nucleotide cyclase"/>
    <property type="match status" value="1"/>
</dbReference>
<dbReference type="RefSeq" id="WP_071902113.1">
    <property type="nucleotide sequence ID" value="NZ_MPIN01000009.1"/>
</dbReference>
<dbReference type="AlphaFoldDB" id="A0A1L9B450"/>
<gene>
    <name evidence="1" type="ORF">BON30_31225</name>
</gene>
<organism evidence="1 2">
    <name type="scientific">Cystobacter ferrugineus</name>
    <dbReference type="NCBI Taxonomy" id="83449"/>
    <lineage>
        <taxon>Bacteria</taxon>
        <taxon>Pseudomonadati</taxon>
        <taxon>Myxococcota</taxon>
        <taxon>Myxococcia</taxon>
        <taxon>Myxococcales</taxon>
        <taxon>Cystobacterineae</taxon>
        <taxon>Archangiaceae</taxon>
        <taxon>Cystobacter</taxon>
    </lineage>
</organism>
<dbReference type="OrthoDB" id="495895at2"/>
<dbReference type="Proteomes" id="UP000182229">
    <property type="component" value="Unassembled WGS sequence"/>
</dbReference>
<dbReference type="EMBL" id="MPIN01000009">
    <property type="protein sequence ID" value="OJH36963.1"/>
    <property type="molecule type" value="Genomic_DNA"/>
</dbReference>
<reference evidence="1 2" key="2">
    <citation type="submission" date="2016-12" db="EMBL/GenBank/DDBJ databases">
        <title>Draft Genome Sequence of Cystobacter ferrugineus Strain Cbfe23.</title>
        <authorList>
            <person name="Akbar S."/>
            <person name="Dowd S.E."/>
            <person name="Stevens D.C."/>
        </authorList>
    </citation>
    <scope>NUCLEOTIDE SEQUENCE [LARGE SCALE GENOMIC DNA]</scope>
    <source>
        <strain evidence="1 2">Cbfe23</strain>
    </source>
</reference>
<evidence type="ECO:0000313" key="2">
    <source>
        <dbReference type="Proteomes" id="UP000182229"/>
    </source>
</evidence>
<evidence type="ECO:0000313" key="1">
    <source>
        <dbReference type="EMBL" id="OJH36963.1"/>
    </source>
</evidence>
<dbReference type="InterPro" id="IPR029787">
    <property type="entry name" value="Nucleotide_cyclase"/>
</dbReference>
<accession>A0A1L9B450</accession>
<protein>
    <submittedName>
        <fullName evidence="1">Family 3 adenylate cyclase</fullName>
    </submittedName>
</protein>